<dbReference type="AGR" id="WB:WBGene00009613"/>
<name>O45512_CAEEL</name>
<dbReference type="Bgee" id="WBGene00009613">
    <property type="expression patterns" value="Expressed in larva and 1 other cell type or tissue"/>
</dbReference>
<dbReference type="EMBL" id="BX284601">
    <property type="protein sequence ID" value="CAB04379.1"/>
    <property type="molecule type" value="Genomic_DNA"/>
</dbReference>
<proteinExistence type="predicted"/>
<dbReference type="AlphaFoldDB" id="O45512"/>
<dbReference type="eggNOG" id="KOG4735">
    <property type="taxonomic scope" value="Eukaryota"/>
</dbReference>
<dbReference type="RefSeq" id="NP_493097.1">
    <property type="nucleotide sequence ID" value="NM_060696.1"/>
</dbReference>
<gene>
    <name evidence="1" type="ORF">CELE_F41D3.8</name>
    <name evidence="1 3" type="ORF">F41D3.8</name>
</gene>
<dbReference type="WormBase" id="F41D3.8">
    <property type="protein sequence ID" value="CE16027"/>
    <property type="gene ID" value="WBGene00009613"/>
</dbReference>
<sequence>MNNCIAKATPNVCHSTGNLCKAEMDNVTSWVYDKTQGLFITDDYLHQASTLSPLSDSHPFKQKDLDSPELSLLNYEKSLWIIPEPCRVFINVPVVKHTRGEECIGKSVITGKSYNFTSNNFISGSRHPATRSY</sequence>
<dbReference type="HOGENOM" id="CLU_1908556_0_0_1"/>
<protein>
    <submittedName>
        <fullName evidence="1">Interleukin-22 receptor subunit alpha-1</fullName>
    </submittedName>
</protein>
<dbReference type="KEGG" id="cel:CELE_F41D3.8"/>
<dbReference type="UCSC" id="F41D3.8">
    <property type="organism name" value="c. elegans"/>
</dbReference>
<dbReference type="GeneID" id="185608"/>
<dbReference type="InParanoid" id="O45512"/>
<evidence type="ECO:0000313" key="2">
    <source>
        <dbReference type="Proteomes" id="UP000001940"/>
    </source>
</evidence>
<dbReference type="Proteomes" id="UP000001940">
    <property type="component" value="Chromosome I"/>
</dbReference>
<dbReference type="PaxDb" id="6239-F41D3.8"/>
<reference evidence="1 2" key="1">
    <citation type="journal article" date="1998" name="Science">
        <title>Genome sequence of the nematode C. elegans: a platform for investigating biology.</title>
        <authorList>
            <consortium name="The C. elegans sequencing consortium"/>
            <person name="Sulson J.E."/>
            <person name="Waterston R."/>
        </authorList>
    </citation>
    <scope>NUCLEOTIDE SEQUENCE [LARGE SCALE GENOMIC DNA]</scope>
    <source>
        <strain evidence="1 2">Bristol N2</strain>
    </source>
</reference>
<dbReference type="CTD" id="185608"/>
<evidence type="ECO:0000313" key="3">
    <source>
        <dbReference type="WormBase" id="F41D3.8"/>
    </source>
</evidence>
<keyword evidence="2" id="KW-1185">Reference proteome</keyword>
<keyword evidence="1" id="KW-0675">Receptor</keyword>
<dbReference type="PIR" id="T22070">
    <property type="entry name" value="T22070"/>
</dbReference>
<accession>O45512</accession>
<evidence type="ECO:0000313" key="1">
    <source>
        <dbReference type="EMBL" id="CAB04379.1"/>
    </source>
</evidence>
<organism evidence="1 2">
    <name type="scientific">Caenorhabditis elegans</name>
    <dbReference type="NCBI Taxonomy" id="6239"/>
    <lineage>
        <taxon>Eukaryota</taxon>
        <taxon>Metazoa</taxon>
        <taxon>Ecdysozoa</taxon>
        <taxon>Nematoda</taxon>
        <taxon>Chromadorea</taxon>
        <taxon>Rhabditida</taxon>
        <taxon>Rhabditina</taxon>
        <taxon>Rhabditomorpha</taxon>
        <taxon>Rhabditoidea</taxon>
        <taxon>Rhabditidae</taxon>
        <taxon>Peloderinae</taxon>
        <taxon>Caenorhabditis</taxon>
    </lineage>
</organism>